<name>A0A6J1ZSZ9_ACIJB</name>
<feature type="compositionally biased region" description="Basic and acidic residues" evidence="1">
    <location>
        <begin position="984"/>
        <end position="994"/>
    </location>
</feature>
<feature type="compositionally biased region" description="Gly residues" evidence="1">
    <location>
        <begin position="1030"/>
        <end position="1042"/>
    </location>
</feature>
<evidence type="ECO:0000313" key="2">
    <source>
        <dbReference type="Proteomes" id="UP001652583"/>
    </source>
</evidence>
<dbReference type="PANTHER" id="PTHR16222:SF23">
    <property type="entry name" value="INACTIVE ADP-RIBOSYLTRANSFERASE ARH2"/>
    <property type="match status" value="1"/>
</dbReference>
<dbReference type="InterPro" id="IPR050792">
    <property type="entry name" value="ADP-ribosylglycohydrolase"/>
</dbReference>
<feature type="compositionally biased region" description="Gly residues" evidence="1">
    <location>
        <begin position="889"/>
        <end position="900"/>
    </location>
</feature>
<dbReference type="KEGG" id="aju:113600835"/>
<evidence type="ECO:0000313" key="3">
    <source>
        <dbReference type="RefSeq" id="XP_026920268.2"/>
    </source>
</evidence>
<feature type="region of interest" description="Disordered" evidence="1">
    <location>
        <begin position="375"/>
        <end position="399"/>
    </location>
</feature>
<dbReference type="GeneID" id="113600835"/>
<protein>
    <submittedName>
        <fullName evidence="3">Collagen alpha-1(I) chain</fullName>
    </submittedName>
</protein>
<dbReference type="Proteomes" id="UP001652583">
    <property type="component" value="Chromosome A1"/>
</dbReference>
<feature type="compositionally biased region" description="Polar residues" evidence="1">
    <location>
        <begin position="66"/>
        <end position="82"/>
    </location>
</feature>
<sequence>MGRRRSAWGPAGSAEQAPVGPGSPRPQRVDRVPEGGAQAWTAPDVGAEAGPHLACSRSPSPPAPHSGNSGSQVPTMPTQDPRTQCAGGTEEHGGGWPWAVCVGRGVSPVSRAREIQCRPHPEAPALWGPPSVLRMGTCRAAARTRQSELSRGSGGDSGWGFRLIGHEETQGRPRSVRLCLTKRCRQPSYPPGCNAHGVDQSGLAGLGLGGLPWQGGERRLSGSGGSLDHQAPSWPLTTYLRSSKRGKICGGKKPIDVQALRKKVSSVTCDPAARAILSSLLLYITDLQDRPPGPPPTQGSERRESRVSRAQDTQDAHRRPTCFQLLQAKFMGTGREPRLKKTREVGRLIFKDKQGPSRSLVTATINKLLDKAREGTGRTAQDGEPLCNEKSRRGLPTGGKGTVKNILKIFLTAEEKNVCEKPEAARGPLPKPASKRGSVLSRLRAKFEQSGCLCSEASVLPLRTEGRKKGLRRRKTHRPEARVLCTATMASTCIRTPLARFLACTAEPVLAFNIATVVCSPRSWLSHCAKIGHSDRGRVSSAGDAASRENSTVGWGQPGGHPEQPPAPSATAPGDSLEAGFLGMGPKPVSKPDPASASHRGEALPGCEPRVAPLKPASPWHAGAAREDRMGDPPAGDSAQYTWGPGGARAGLWPGPPRAQAGVAPEVALTVCSSEDETEVATPGSERDPLFAVQQTFPEQKVAGHVPPLAVPAVQALRRAQPAAEPPQITVRQPLVHEMPPPAALPKAPGGGDKGSSLPSGGDVGTGRGAGGGGGSEATRAASAGRSGSAGPRRGSLETLSVSPERGAASVGRDLSAAGPQQSPTRGKENTRSAADRNALWLRHPEGAAGQDAPEPACQKHPSPAAGDGHARGEDAPSHHPTASENQWGGDGHWAPGRGGTKSDSAASAHENGLREQEPGGPPRRGSARSGLRAAGRSSTGLGGDRPTSLNERPKPSTEVPGAAESHTAAAPGSAPSPVNVVAGERKPVREAEGRPPSPHCSPAAEARAPAASHPLGSVPVVSWRHHGLGATGSGACGGSGGTPEARAAALPEAGVPLCTRAAAESEASTGAGGRGATARHESPCGGDLSTVPGWSHPTTQGSAGVGPPRNQPSKEDKCILPEKQVPPSAEASRAAAEGQRAGQVPPKCPDLQAHLPSASLLRSGVPKGVEDRGTHRPLAGLGALEERAAGPMRLGGPLEKGVALRGREPGSCAAEEGQKRPWGVQVGSGPDMGATKMETGQHPKKGLKRVQGQQAWRAESPRLGYSAQAGRMVSHSSVGPPKSSSEAVATTDPNRMSQGPGPRGGQGGPGTPHRVGERPWPSGPEPAQGSVVPAPRAPAQEGPSHTPAAGRGAVEHEHHRRLARFAKYRAQSFSDQRSFDLSFRPTTIRASDTFELPK</sequence>
<feature type="compositionally biased region" description="Polar residues" evidence="1">
    <location>
        <begin position="1287"/>
        <end position="1298"/>
    </location>
</feature>
<feature type="region of interest" description="Disordered" evidence="1">
    <location>
        <begin position="718"/>
        <end position="1048"/>
    </location>
</feature>
<feature type="compositionally biased region" description="Basic and acidic residues" evidence="1">
    <location>
        <begin position="826"/>
        <end position="835"/>
    </location>
</feature>
<gene>
    <name evidence="3" type="primary">LOC113600835</name>
</gene>
<dbReference type="GO" id="GO:0005581">
    <property type="term" value="C:collagen trimer"/>
    <property type="evidence" value="ECO:0007669"/>
    <property type="project" value="UniProtKB-KW"/>
</dbReference>
<proteinExistence type="predicted"/>
<feature type="region of interest" description="Disordered" evidence="1">
    <location>
        <begin position="534"/>
        <end position="657"/>
    </location>
</feature>
<keyword evidence="2" id="KW-1185">Reference proteome</keyword>
<feature type="region of interest" description="Disordered" evidence="1">
    <location>
        <begin position="287"/>
        <end position="318"/>
    </location>
</feature>
<keyword evidence="3" id="KW-0176">Collagen</keyword>
<dbReference type="PANTHER" id="PTHR16222">
    <property type="entry name" value="ADP-RIBOSYLGLYCOHYDROLASE"/>
    <property type="match status" value="1"/>
</dbReference>
<feature type="compositionally biased region" description="Low complexity" evidence="1">
    <location>
        <begin position="1274"/>
        <end position="1286"/>
    </location>
</feature>
<feature type="compositionally biased region" description="Low complexity" evidence="1">
    <location>
        <begin position="1003"/>
        <end position="1012"/>
    </location>
</feature>
<organism evidence="2 3">
    <name type="scientific">Acinonyx jubatus</name>
    <name type="common">Cheetah</name>
    <dbReference type="NCBI Taxonomy" id="32536"/>
    <lineage>
        <taxon>Eukaryota</taxon>
        <taxon>Metazoa</taxon>
        <taxon>Chordata</taxon>
        <taxon>Craniata</taxon>
        <taxon>Vertebrata</taxon>
        <taxon>Euteleostomi</taxon>
        <taxon>Mammalia</taxon>
        <taxon>Eutheria</taxon>
        <taxon>Laurasiatheria</taxon>
        <taxon>Carnivora</taxon>
        <taxon>Feliformia</taxon>
        <taxon>Felidae</taxon>
        <taxon>Felinae</taxon>
        <taxon>Acinonyx</taxon>
    </lineage>
</organism>
<feature type="compositionally biased region" description="Gly residues" evidence="1">
    <location>
        <begin position="1302"/>
        <end position="1311"/>
    </location>
</feature>
<feature type="region of interest" description="Disordered" evidence="1">
    <location>
        <begin position="1"/>
        <end position="91"/>
    </location>
</feature>
<reference evidence="3" key="1">
    <citation type="submission" date="2025-08" db="UniProtKB">
        <authorList>
            <consortium name="RefSeq"/>
        </authorList>
    </citation>
    <scope>IDENTIFICATION</scope>
    <source>
        <tissue evidence="3">Blood</tissue>
    </source>
</reference>
<feature type="compositionally biased region" description="Basic and acidic residues" evidence="1">
    <location>
        <begin position="300"/>
        <end position="318"/>
    </location>
</feature>
<feature type="compositionally biased region" description="Basic and acidic residues" evidence="1">
    <location>
        <begin position="869"/>
        <end position="878"/>
    </location>
</feature>
<feature type="compositionally biased region" description="Gly residues" evidence="1">
    <location>
        <begin position="762"/>
        <end position="776"/>
    </location>
</feature>
<evidence type="ECO:0000256" key="1">
    <source>
        <dbReference type="SAM" id="MobiDB-lite"/>
    </source>
</evidence>
<feature type="region of interest" description="Disordered" evidence="1">
    <location>
        <begin position="1063"/>
        <end position="1360"/>
    </location>
</feature>
<feature type="compositionally biased region" description="Low complexity" evidence="1">
    <location>
        <begin position="1126"/>
        <end position="1145"/>
    </location>
</feature>
<feature type="compositionally biased region" description="Low complexity" evidence="1">
    <location>
        <begin position="777"/>
        <end position="794"/>
    </location>
</feature>
<feature type="compositionally biased region" description="Low complexity" evidence="1">
    <location>
        <begin position="924"/>
        <end position="939"/>
    </location>
</feature>
<dbReference type="RefSeq" id="XP_026920268.2">
    <property type="nucleotide sequence ID" value="XM_027064467.2"/>
</dbReference>
<accession>A0A6J1ZSZ9</accession>